<evidence type="ECO:0000313" key="9">
    <source>
        <dbReference type="EMBL" id="OLA36253.1"/>
    </source>
</evidence>
<comment type="similarity">
    <text evidence="3">Belongs to the serine/threonine dehydratase family.</text>
</comment>
<dbReference type="PROSITE" id="PS51671">
    <property type="entry name" value="ACT"/>
    <property type="match status" value="1"/>
</dbReference>
<sequence>MLSLDKIYHAAFILKSVARKTDLIAAPHLSEGNNLYLKTENLQVTGSFKVRGAYYKISQLTPEEASKGVIACSAGNHAQGVALAATSMGIKSVICMPDGAPIMKVENTKRLGAQVELVPGAYDEAHDRAVQLQEETGMTFIHPYDDELVIAGQGSIGLEILDQLPDVEAVIVPIGGGGLISGVAFAIKSLRPEVKVYGVQAAGAASMFKAFHDHKYETLDHVSTFADGIAVKTPGENTYELISKYVDDIVTVSEDEIATAILTLIEKQKLIAEGAGATPVAAALFDKLPIKGKKTVCVVSGGNIDVNILSRVITRGQVTSGRRVNLVIMLEDRPGQLLKVSEIISQCGANVVGVHHNRSDANMAITGCFLKLELETRDAAQIKEIEDKLTAAGFKLVSDQTAAQH</sequence>
<name>A0A1Q6R1M0_9FIRM</name>
<gene>
    <name evidence="9" type="ORF">BHW43_10710</name>
</gene>
<dbReference type="InterPro" id="IPR001926">
    <property type="entry name" value="TrpB-like_PALP"/>
</dbReference>
<dbReference type="AlphaFoldDB" id="A0A1Q6R1M0"/>
<proteinExistence type="inferred from homology"/>
<dbReference type="Gene3D" id="3.30.70.260">
    <property type="match status" value="1"/>
</dbReference>
<dbReference type="STRING" id="626940.BHW43_10710"/>
<evidence type="ECO:0000256" key="3">
    <source>
        <dbReference type="ARBA" id="ARBA00010869"/>
    </source>
</evidence>
<dbReference type="Gene3D" id="3.40.50.1100">
    <property type="match status" value="2"/>
</dbReference>
<dbReference type="InterPro" id="IPR005789">
    <property type="entry name" value="Thr_deHydtase_catblc"/>
</dbReference>
<evidence type="ECO:0000256" key="1">
    <source>
        <dbReference type="ARBA" id="ARBA00001274"/>
    </source>
</evidence>
<keyword evidence="6 9" id="KW-0456">Lyase</keyword>
<dbReference type="InterPro" id="IPR002912">
    <property type="entry name" value="ACT_dom"/>
</dbReference>
<dbReference type="GO" id="GO:0004794">
    <property type="term" value="F:threonine deaminase activity"/>
    <property type="evidence" value="ECO:0007669"/>
    <property type="project" value="UniProtKB-EC"/>
</dbReference>
<dbReference type="EMBL" id="MNTG01000047">
    <property type="protein sequence ID" value="OLA36253.1"/>
    <property type="molecule type" value="Genomic_DNA"/>
</dbReference>
<organism evidence="9">
    <name type="scientific">Phascolarctobacterium succinatutens</name>
    <dbReference type="NCBI Taxonomy" id="626940"/>
    <lineage>
        <taxon>Bacteria</taxon>
        <taxon>Bacillati</taxon>
        <taxon>Bacillota</taxon>
        <taxon>Negativicutes</taxon>
        <taxon>Acidaminococcales</taxon>
        <taxon>Acidaminococcaceae</taxon>
        <taxon>Phascolarctobacterium</taxon>
    </lineage>
</organism>
<evidence type="ECO:0000256" key="8">
    <source>
        <dbReference type="ARBA" id="ARBA00031427"/>
    </source>
</evidence>
<reference evidence="9" key="1">
    <citation type="journal article" date="2016" name="Nat. Biotechnol.">
        <title>Measurement of bacterial replication rates in microbial communities.</title>
        <authorList>
            <person name="Brown C.T."/>
            <person name="Olm M.R."/>
            <person name="Thomas B.C."/>
            <person name="Banfield J.F."/>
        </authorList>
    </citation>
    <scope>NUCLEOTIDE SEQUENCE [LARGE SCALE GENOMIC DNA]</scope>
    <source>
        <strain evidence="9">46_33</strain>
    </source>
</reference>
<dbReference type="RefSeq" id="WP_293390945.1">
    <property type="nucleotide sequence ID" value="NZ_CATXFH010000017.1"/>
</dbReference>
<dbReference type="GO" id="GO:0006567">
    <property type="term" value="P:L-threonine catabolic process"/>
    <property type="evidence" value="ECO:0007669"/>
    <property type="project" value="InterPro"/>
</dbReference>
<comment type="cofactor">
    <cofactor evidence="2">
        <name>pyridoxal 5'-phosphate</name>
        <dbReference type="ChEBI" id="CHEBI:597326"/>
    </cofactor>
</comment>
<dbReference type="InterPro" id="IPR050147">
    <property type="entry name" value="Ser/Thr_Dehydratase"/>
</dbReference>
<dbReference type="CDD" id="cd04886">
    <property type="entry name" value="ACT_ThrD-II-like"/>
    <property type="match status" value="1"/>
</dbReference>
<dbReference type="InterPro" id="IPR044561">
    <property type="entry name" value="ACT_ThrD-II-like"/>
</dbReference>
<dbReference type="FunFam" id="3.40.50.1100:FF:000007">
    <property type="entry name" value="L-threonine dehydratase catabolic TdcB"/>
    <property type="match status" value="1"/>
</dbReference>
<dbReference type="Pfam" id="PF00291">
    <property type="entry name" value="PALP"/>
    <property type="match status" value="1"/>
</dbReference>
<dbReference type="Proteomes" id="UP000186777">
    <property type="component" value="Unassembled WGS sequence"/>
</dbReference>
<dbReference type="PANTHER" id="PTHR48078">
    <property type="entry name" value="THREONINE DEHYDRATASE, MITOCHONDRIAL-RELATED"/>
    <property type="match status" value="1"/>
</dbReference>
<comment type="function">
    <text evidence="7">Catalyzes the anaerobic formation of alpha-ketobutyrate and ammonia from threonine in a two-step reaction. The first step involved a dehydration of threonine and a production of enamine intermediates (aminocrotonate), which tautomerizes to its imine form (iminobutyrate). Both intermediates are unstable and short-lived. The second step is the nonenzymatic hydrolysis of the enamine/imine intermediates to form 2-ketobutyrate and free ammonia. In the low water environment of the cell, the second step is accelerated by RidA.</text>
</comment>
<dbReference type="InterPro" id="IPR036052">
    <property type="entry name" value="TrpB-like_PALP_sf"/>
</dbReference>
<evidence type="ECO:0000256" key="6">
    <source>
        <dbReference type="ARBA" id="ARBA00023239"/>
    </source>
</evidence>
<dbReference type="CDD" id="cd01562">
    <property type="entry name" value="Thr-dehyd"/>
    <property type="match status" value="1"/>
</dbReference>
<dbReference type="PANTHER" id="PTHR48078:SF6">
    <property type="entry name" value="L-THREONINE DEHYDRATASE CATABOLIC TDCB"/>
    <property type="match status" value="1"/>
</dbReference>
<dbReference type="SUPFAM" id="SSF53686">
    <property type="entry name" value="Tryptophan synthase beta subunit-like PLP-dependent enzymes"/>
    <property type="match status" value="1"/>
</dbReference>
<dbReference type="GO" id="GO:0003941">
    <property type="term" value="F:L-serine ammonia-lyase activity"/>
    <property type="evidence" value="ECO:0007669"/>
    <property type="project" value="TreeGrafter"/>
</dbReference>
<evidence type="ECO:0000256" key="4">
    <source>
        <dbReference type="ARBA" id="ARBA00012096"/>
    </source>
</evidence>
<evidence type="ECO:0000256" key="2">
    <source>
        <dbReference type="ARBA" id="ARBA00001933"/>
    </source>
</evidence>
<evidence type="ECO:0000256" key="7">
    <source>
        <dbReference type="ARBA" id="ARBA00025527"/>
    </source>
</evidence>
<keyword evidence="5" id="KW-0663">Pyridoxal phosphate</keyword>
<dbReference type="SUPFAM" id="SSF55021">
    <property type="entry name" value="ACT-like"/>
    <property type="match status" value="1"/>
</dbReference>
<dbReference type="NCBIfam" id="TIGR01127">
    <property type="entry name" value="ilvA_1Cterm"/>
    <property type="match status" value="1"/>
</dbReference>
<comment type="catalytic activity">
    <reaction evidence="1">
        <text>L-threonine = 2-oxobutanoate + NH4(+)</text>
        <dbReference type="Rhea" id="RHEA:22108"/>
        <dbReference type="ChEBI" id="CHEBI:16763"/>
        <dbReference type="ChEBI" id="CHEBI:28938"/>
        <dbReference type="ChEBI" id="CHEBI:57926"/>
        <dbReference type="EC" id="4.3.1.19"/>
    </reaction>
</comment>
<evidence type="ECO:0000256" key="5">
    <source>
        <dbReference type="ARBA" id="ARBA00022898"/>
    </source>
</evidence>
<dbReference type="GO" id="GO:0009097">
    <property type="term" value="P:isoleucine biosynthetic process"/>
    <property type="evidence" value="ECO:0007669"/>
    <property type="project" value="TreeGrafter"/>
</dbReference>
<accession>A0A1Q6R1M0</accession>
<comment type="caution">
    <text evidence="9">The sequence shown here is derived from an EMBL/GenBank/DDBJ whole genome shotgun (WGS) entry which is preliminary data.</text>
</comment>
<dbReference type="InterPro" id="IPR045865">
    <property type="entry name" value="ACT-like_dom_sf"/>
</dbReference>
<dbReference type="EC" id="4.3.1.19" evidence="4"/>
<dbReference type="GO" id="GO:0006565">
    <property type="term" value="P:L-serine catabolic process"/>
    <property type="evidence" value="ECO:0007669"/>
    <property type="project" value="TreeGrafter"/>
</dbReference>
<protein>
    <recommendedName>
        <fullName evidence="4">threonine ammonia-lyase</fullName>
        <ecNumber evidence="4">4.3.1.19</ecNumber>
    </recommendedName>
    <alternativeName>
        <fullName evidence="8">Threonine deaminase</fullName>
    </alternativeName>
</protein>